<dbReference type="InterPro" id="IPR015915">
    <property type="entry name" value="Kelch-typ_b-propeller"/>
</dbReference>
<keyword evidence="1" id="KW-0880">Kelch repeat</keyword>
<evidence type="ECO:0000256" key="2">
    <source>
        <dbReference type="ARBA" id="ARBA00022737"/>
    </source>
</evidence>
<dbReference type="EMBL" id="CAJNNW010028845">
    <property type="protein sequence ID" value="CAE8697956.1"/>
    <property type="molecule type" value="Genomic_DNA"/>
</dbReference>
<dbReference type="Gene3D" id="2.120.10.80">
    <property type="entry name" value="Kelch-type beta propeller"/>
    <property type="match status" value="2"/>
</dbReference>
<dbReference type="PANTHER" id="PTHR46344">
    <property type="entry name" value="OS02G0202900 PROTEIN"/>
    <property type="match status" value="1"/>
</dbReference>
<keyword evidence="2" id="KW-0677">Repeat</keyword>
<protein>
    <submittedName>
        <fullName evidence="3">Uncharacterized protein</fullName>
    </submittedName>
</protein>
<dbReference type="InterPro" id="IPR006652">
    <property type="entry name" value="Kelch_1"/>
</dbReference>
<accession>A0A813K5W8</accession>
<dbReference type="InterPro" id="IPR011043">
    <property type="entry name" value="Gal_Oxase/kelch_b-propeller"/>
</dbReference>
<proteinExistence type="predicted"/>
<evidence type="ECO:0000256" key="1">
    <source>
        <dbReference type="ARBA" id="ARBA00022441"/>
    </source>
</evidence>
<dbReference type="Pfam" id="PF01344">
    <property type="entry name" value="Kelch_1"/>
    <property type="match status" value="1"/>
</dbReference>
<evidence type="ECO:0000313" key="4">
    <source>
        <dbReference type="Proteomes" id="UP000626109"/>
    </source>
</evidence>
<dbReference type="AlphaFoldDB" id="A0A813K5W8"/>
<gene>
    <name evidence="3" type="ORF">PGLA2088_LOCUS30501</name>
</gene>
<dbReference type="SUPFAM" id="SSF50965">
    <property type="entry name" value="Galactose oxidase, central domain"/>
    <property type="match status" value="1"/>
</dbReference>
<comment type="caution">
    <text evidence="3">The sequence shown here is derived from an EMBL/GenBank/DDBJ whole genome shotgun (WGS) entry which is preliminary data.</text>
</comment>
<reference evidence="3" key="1">
    <citation type="submission" date="2021-02" db="EMBL/GenBank/DDBJ databases">
        <authorList>
            <person name="Dougan E. K."/>
            <person name="Rhodes N."/>
            <person name="Thang M."/>
            <person name="Chan C."/>
        </authorList>
    </citation>
    <scope>NUCLEOTIDE SEQUENCE</scope>
</reference>
<dbReference type="Pfam" id="PF24681">
    <property type="entry name" value="Kelch_KLHDC2_KLHL20_DRC7"/>
    <property type="match status" value="1"/>
</dbReference>
<name>A0A813K5W8_POLGL</name>
<sequence>MPELLSEPDILLLVSAFVPLAGRRALRATGVQCQGLEQVGLRSRHCLWYAFGGHSQDDAERVGSTAVQLLDLRKGTWEVAPNLCEGRTGAAAAVLDGRLVVCGGCPRGSSPSEALRSVESFDPAEGRWEALPPMTLARCGAAAASLGRCLFVCGGMNPTTRSVEFLDMVSRRWQAAPSMDYHRGLLSASVLQGKLYVVGGFDDQRGGRQNLRSVEFLSMDSGQAASWQTGPDLAECRLRPASAALGGRIFVCGGEGDSGFQNTVEVLEPGASSWEMMPRLSVHRFGAAAAVVAGRLYVGGGFETSSARGILRPSKKVECYDPDELDATWKDPASYHSSDSFACLSWTSHLGEAMVALPASR</sequence>
<dbReference type="PANTHER" id="PTHR46344:SF27">
    <property type="entry name" value="KELCH REPEAT SUPERFAMILY PROTEIN"/>
    <property type="match status" value="1"/>
</dbReference>
<dbReference type="Proteomes" id="UP000626109">
    <property type="component" value="Unassembled WGS sequence"/>
</dbReference>
<organism evidence="3 4">
    <name type="scientific">Polarella glacialis</name>
    <name type="common">Dinoflagellate</name>
    <dbReference type="NCBI Taxonomy" id="89957"/>
    <lineage>
        <taxon>Eukaryota</taxon>
        <taxon>Sar</taxon>
        <taxon>Alveolata</taxon>
        <taxon>Dinophyceae</taxon>
        <taxon>Suessiales</taxon>
        <taxon>Suessiaceae</taxon>
        <taxon>Polarella</taxon>
    </lineage>
</organism>
<evidence type="ECO:0000313" key="3">
    <source>
        <dbReference type="EMBL" id="CAE8697956.1"/>
    </source>
</evidence>
<dbReference type="SMART" id="SM00612">
    <property type="entry name" value="Kelch"/>
    <property type="match status" value="5"/>
</dbReference>